<dbReference type="GO" id="GO:0036238">
    <property type="term" value="F:gallate dioxygenase activity"/>
    <property type="evidence" value="ECO:0007669"/>
    <property type="project" value="UniProtKB-EC"/>
</dbReference>
<accession>A0A940YG82</accession>
<keyword evidence="3" id="KW-0560">Oxidoreductase</keyword>
<name>A0A940YG82_9BURK</name>
<feature type="domain" description="Extradiol ring-cleavage dioxygenase class III enzyme subunit B" evidence="1">
    <location>
        <begin position="8"/>
        <end position="266"/>
    </location>
</feature>
<dbReference type="Pfam" id="PF02900">
    <property type="entry name" value="LigB"/>
    <property type="match status" value="1"/>
</dbReference>
<dbReference type="NCBIfam" id="NF009904">
    <property type="entry name" value="PRK13367.1"/>
    <property type="match status" value="1"/>
</dbReference>
<dbReference type="RefSeq" id="WP_210851644.1">
    <property type="nucleotide sequence ID" value="NZ_JAGQDD010000001.1"/>
</dbReference>
<dbReference type="Proteomes" id="UP000676246">
    <property type="component" value="Unassembled WGS sequence"/>
</dbReference>
<dbReference type="SUPFAM" id="SSF48076">
    <property type="entry name" value="LigA subunit of an aromatic-ring-opening dioxygenase LigAB"/>
    <property type="match status" value="1"/>
</dbReference>
<gene>
    <name evidence="3" type="ORF">KAK03_02805</name>
</gene>
<dbReference type="EC" id="1.13.11.57" evidence="3"/>
<dbReference type="Pfam" id="PF07746">
    <property type="entry name" value="LigA"/>
    <property type="match status" value="1"/>
</dbReference>
<dbReference type="SUPFAM" id="SSF53213">
    <property type="entry name" value="LigB-like"/>
    <property type="match status" value="1"/>
</dbReference>
<dbReference type="Gene3D" id="1.10.700.10">
    <property type="entry name" value="Dioxygenase LigAB, LigA subunit"/>
    <property type="match status" value="1"/>
</dbReference>
<dbReference type="NCBIfam" id="NF009902">
    <property type="entry name" value="PRK13365.1"/>
    <property type="match status" value="1"/>
</dbReference>
<dbReference type="InterPro" id="IPR011986">
    <property type="entry name" value="Xdiol_dOase_LigA"/>
</dbReference>
<evidence type="ECO:0000259" key="1">
    <source>
        <dbReference type="Pfam" id="PF02900"/>
    </source>
</evidence>
<reference evidence="3 4" key="1">
    <citation type="submission" date="2021-04" db="EMBL/GenBank/DDBJ databases">
        <title>The genome sequence of Ideonella sp. 3Y2.</title>
        <authorList>
            <person name="Liu Y."/>
        </authorList>
    </citation>
    <scope>NUCLEOTIDE SEQUENCE [LARGE SCALE GENOMIC DNA]</scope>
    <source>
        <strain evidence="3 4">3Y2</strain>
    </source>
</reference>
<keyword evidence="4" id="KW-1185">Reference proteome</keyword>
<evidence type="ECO:0000313" key="3">
    <source>
        <dbReference type="EMBL" id="MBQ0929399.1"/>
    </source>
</evidence>
<protein>
    <submittedName>
        <fullName evidence="3">Gallate dioxygenase</fullName>
        <ecNumber evidence="3">1.13.11.57</ecNumber>
    </submittedName>
</protein>
<proteinExistence type="predicted"/>
<dbReference type="InterPro" id="IPR004183">
    <property type="entry name" value="Xdiol_dOase_suB"/>
</dbReference>
<sequence length="426" mass="46733">MARIIGGIGASHSPTIGYAKDTGKQQDPAWKPIFDGFDAIRGWVKAQQIDVIFVIYNDHITSFFFDHYSAFALGIDDRYVAADEGGGPREVAPAIGHLGLARHIAMSLVADEFDMSFFQGKPVDHGLLSPLSMLADAQGPWPGQVVPLQVGVLQLPIPSARRMWKLGQTLRQAVESYPEDLRVAVMATGGLSHQVHGERAGFLNEAWDSEFLDLLEHSPDTLVNMRIAEYAAKGGMEGAEVIMWLIMRGALSEQVRLVHKQTYAPSVTNICTLVFEDLGGEPDPAAVAAYRAHISHELDGAGALPGTYPFTHERSHANLRLNSFLHELVKPAHRARFLSDFDALAAEHGLSAEEQALIRERRWIEMVRRGVSFFVLEKMAAVLGVPNPAVYAAFRGETLAQFLATRKVPMTYSVAGGDKVRAMAKR</sequence>
<feature type="domain" description="Extradiol ring-cleavage dioxygenase LigAB LigA subunit" evidence="2">
    <location>
        <begin position="321"/>
        <end position="406"/>
    </location>
</feature>
<dbReference type="AlphaFoldDB" id="A0A940YG82"/>
<dbReference type="Gene3D" id="3.40.830.10">
    <property type="entry name" value="LigB-like"/>
    <property type="match status" value="1"/>
</dbReference>
<evidence type="ECO:0000313" key="4">
    <source>
        <dbReference type="Proteomes" id="UP000676246"/>
    </source>
</evidence>
<comment type="caution">
    <text evidence="3">The sequence shown here is derived from an EMBL/GenBank/DDBJ whole genome shotgun (WGS) entry which is preliminary data.</text>
</comment>
<dbReference type="GO" id="GO:0008198">
    <property type="term" value="F:ferrous iron binding"/>
    <property type="evidence" value="ECO:0007669"/>
    <property type="project" value="InterPro"/>
</dbReference>
<dbReference type="InterPro" id="IPR036622">
    <property type="entry name" value="LigA_sf"/>
</dbReference>
<evidence type="ECO:0000259" key="2">
    <source>
        <dbReference type="Pfam" id="PF07746"/>
    </source>
</evidence>
<organism evidence="3 4">
    <name type="scientific">Ideonella alba</name>
    <dbReference type="NCBI Taxonomy" id="2824118"/>
    <lineage>
        <taxon>Bacteria</taxon>
        <taxon>Pseudomonadati</taxon>
        <taxon>Pseudomonadota</taxon>
        <taxon>Betaproteobacteria</taxon>
        <taxon>Burkholderiales</taxon>
        <taxon>Sphaerotilaceae</taxon>
        <taxon>Ideonella</taxon>
    </lineage>
</organism>
<dbReference type="EMBL" id="JAGQDD010000001">
    <property type="protein sequence ID" value="MBQ0929399.1"/>
    <property type="molecule type" value="Genomic_DNA"/>
</dbReference>
<keyword evidence="3" id="KW-0223">Dioxygenase</keyword>